<dbReference type="Proteomes" id="UP000093629">
    <property type="component" value="Unassembled WGS sequence"/>
</dbReference>
<name>A0A1A3NH30_MYCAS</name>
<keyword evidence="2" id="KW-1185">Reference proteome</keyword>
<accession>A0A1A3NH30</accession>
<evidence type="ECO:0000313" key="1">
    <source>
        <dbReference type="EMBL" id="OBK19697.1"/>
    </source>
</evidence>
<dbReference type="AlphaFoldDB" id="A0A1A3NH30"/>
<gene>
    <name evidence="1" type="ORF">A5636_17675</name>
</gene>
<comment type="caution">
    <text evidence="1">The sequence shown here is derived from an EMBL/GenBank/DDBJ whole genome shotgun (WGS) entry which is preliminary data.</text>
</comment>
<reference evidence="1 2" key="1">
    <citation type="submission" date="2016-06" db="EMBL/GenBank/DDBJ databases">
        <authorList>
            <person name="Kjaerup R.B."/>
            <person name="Dalgaard T.S."/>
            <person name="Juul-Madsen H.R."/>
        </authorList>
    </citation>
    <scope>NUCLEOTIDE SEQUENCE [LARGE SCALE GENOMIC DNA]</scope>
    <source>
        <strain evidence="1 2">1245139.5</strain>
    </source>
</reference>
<dbReference type="OrthoDB" id="4741287at2"/>
<proteinExistence type="predicted"/>
<evidence type="ECO:0000313" key="2">
    <source>
        <dbReference type="Proteomes" id="UP000093629"/>
    </source>
</evidence>
<dbReference type="EMBL" id="LZLQ01000012">
    <property type="protein sequence ID" value="OBK19697.1"/>
    <property type="molecule type" value="Genomic_DNA"/>
</dbReference>
<sequence length="96" mass="10322">MATDVMVRPELIEMSDVSRQRVSEQIEAKGGYCASCGGTEFDIGHALYLGFLFLNEDSDAYMVALTCRNTACEKPRSGIVLHQDEFLAPGAGASAS</sequence>
<dbReference type="RefSeq" id="WP_065156876.1">
    <property type="nucleotide sequence ID" value="NZ_LZLQ01000012.1"/>
</dbReference>
<protein>
    <submittedName>
        <fullName evidence="1">Uncharacterized protein</fullName>
    </submittedName>
</protein>
<organism evidence="1 2">
    <name type="scientific">Mycobacterium asiaticum</name>
    <dbReference type="NCBI Taxonomy" id="1790"/>
    <lineage>
        <taxon>Bacteria</taxon>
        <taxon>Bacillati</taxon>
        <taxon>Actinomycetota</taxon>
        <taxon>Actinomycetes</taxon>
        <taxon>Mycobacteriales</taxon>
        <taxon>Mycobacteriaceae</taxon>
        <taxon>Mycobacterium</taxon>
    </lineage>
</organism>